<dbReference type="AlphaFoldDB" id="A0A2M4D6W3"/>
<evidence type="ECO:0000313" key="1">
    <source>
        <dbReference type="EMBL" id="MBW73315.1"/>
    </source>
</evidence>
<sequence length="66" mass="7307">MWIRSEGFLVIVSALVSLLLRSRTLQIESVRLGTALIMGGCFVVNRWFAPLSVEREATLLGISITD</sequence>
<reference evidence="1" key="1">
    <citation type="submission" date="2018-01" db="EMBL/GenBank/DDBJ databases">
        <title>An insight into the sialome of Amazonian anophelines.</title>
        <authorList>
            <person name="Ribeiro J.M."/>
            <person name="Scarpassa V."/>
            <person name="Calvo E."/>
        </authorList>
    </citation>
    <scope>NUCLEOTIDE SEQUENCE</scope>
</reference>
<protein>
    <submittedName>
        <fullName evidence="1">Putative secreted protein</fullName>
    </submittedName>
</protein>
<dbReference type="EMBL" id="GGFL01009137">
    <property type="protein sequence ID" value="MBW73315.1"/>
    <property type="molecule type" value="Transcribed_RNA"/>
</dbReference>
<name>A0A2M4D6W3_ANODA</name>
<organism evidence="1">
    <name type="scientific">Anopheles darlingi</name>
    <name type="common">Mosquito</name>
    <dbReference type="NCBI Taxonomy" id="43151"/>
    <lineage>
        <taxon>Eukaryota</taxon>
        <taxon>Metazoa</taxon>
        <taxon>Ecdysozoa</taxon>
        <taxon>Arthropoda</taxon>
        <taxon>Hexapoda</taxon>
        <taxon>Insecta</taxon>
        <taxon>Pterygota</taxon>
        <taxon>Neoptera</taxon>
        <taxon>Endopterygota</taxon>
        <taxon>Diptera</taxon>
        <taxon>Nematocera</taxon>
        <taxon>Culicoidea</taxon>
        <taxon>Culicidae</taxon>
        <taxon>Anophelinae</taxon>
        <taxon>Anopheles</taxon>
    </lineage>
</organism>
<proteinExistence type="predicted"/>
<accession>A0A2M4D6W3</accession>